<dbReference type="AlphaFoldDB" id="A0A6G1FUQ9"/>
<protein>
    <submittedName>
        <fullName evidence="1 3">Uncharacterized protein</fullName>
    </submittedName>
</protein>
<name>A0A6G1FUQ9_9PEZI</name>
<organism evidence="1">
    <name type="scientific">Eremomyces bilateralis CBS 781.70</name>
    <dbReference type="NCBI Taxonomy" id="1392243"/>
    <lineage>
        <taxon>Eukaryota</taxon>
        <taxon>Fungi</taxon>
        <taxon>Dikarya</taxon>
        <taxon>Ascomycota</taxon>
        <taxon>Pezizomycotina</taxon>
        <taxon>Dothideomycetes</taxon>
        <taxon>Dothideomycetes incertae sedis</taxon>
        <taxon>Eremomycetales</taxon>
        <taxon>Eremomycetaceae</taxon>
        <taxon>Eremomyces</taxon>
    </lineage>
</organism>
<evidence type="ECO:0000313" key="2">
    <source>
        <dbReference type="Proteomes" id="UP000504638"/>
    </source>
</evidence>
<proteinExistence type="predicted"/>
<dbReference type="RefSeq" id="XP_033531124.1">
    <property type="nucleotide sequence ID" value="XM_033680127.1"/>
</dbReference>
<accession>A0A6G1FUQ9</accession>
<reference evidence="3" key="3">
    <citation type="submission" date="2025-04" db="UniProtKB">
        <authorList>
            <consortium name="RefSeq"/>
        </authorList>
    </citation>
    <scope>IDENTIFICATION</scope>
    <source>
        <strain evidence="3">CBS 781.70</strain>
    </source>
</reference>
<reference evidence="1 3" key="1">
    <citation type="submission" date="2020-01" db="EMBL/GenBank/DDBJ databases">
        <authorList>
            <consortium name="DOE Joint Genome Institute"/>
            <person name="Haridas S."/>
            <person name="Albert R."/>
            <person name="Binder M."/>
            <person name="Bloem J."/>
            <person name="Labutti K."/>
            <person name="Salamov A."/>
            <person name="Andreopoulos B."/>
            <person name="Baker S.E."/>
            <person name="Barry K."/>
            <person name="Bills G."/>
            <person name="Bluhm B.H."/>
            <person name="Cannon C."/>
            <person name="Castanera R."/>
            <person name="Culley D.E."/>
            <person name="Daum C."/>
            <person name="Ezra D."/>
            <person name="Gonzalez J.B."/>
            <person name="Henrissat B."/>
            <person name="Kuo A."/>
            <person name="Liang C."/>
            <person name="Lipzen A."/>
            <person name="Lutzoni F."/>
            <person name="Magnuson J."/>
            <person name="Mondo S."/>
            <person name="Nolan M."/>
            <person name="Ohm R."/>
            <person name="Pangilinan J."/>
            <person name="Park H.-J."/>
            <person name="Ramirez L."/>
            <person name="Alfaro M."/>
            <person name="Sun H."/>
            <person name="Tritt A."/>
            <person name="Yoshinaga Y."/>
            <person name="Zwiers L.-H."/>
            <person name="Turgeon B.G."/>
            <person name="Goodwin S.B."/>
            <person name="Spatafora J.W."/>
            <person name="Crous P.W."/>
            <person name="Grigoriev I.V."/>
        </authorList>
    </citation>
    <scope>NUCLEOTIDE SEQUENCE</scope>
    <source>
        <strain evidence="1 3">CBS 781.70</strain>
    </source>
</reference>
<dbReference type="EMBL" id="ML975172">
    <property type="protein sequence ID" value="KAF1809493.1"/>
    <property type="molecule type" value="Genomic_DNA"/>
</dbReference>
<keyword evidence="2" id="KW-1185">Reference proteome</keyword>
<evidence type="ECO:0000313" key="3">
    <source>
        <dbReference type="RefSeq" id="XP_033531124.1"/>
    </source>
</evidence>
<dbReference type="Proteomes" id="UP000504638">
    <property type="component" value="Unplaced"/>
</dbReference>
<reference evidence="3" key="2">
    <citation type="submission" date="2020-04" db="EMBL/GenBank/DDBJ databases">
        <authorList>
            <consortium name="NCBI Genome Project"/>
        </authorList>
    </citation>
    <scope>NUCLEOTIDE SEQUENCE</scope>
    <source>
        <strain evidence="3">CBS 781.70</strain>
    </source>
</reference>
<evidence type="ECO:0000313" key="1">
    <source>
        <dbReference type="EMBL" id="KAF1809493.1"/>
    </source>
</evidence>
<dbReference type="OrthoDB" id="4837779at2759"/>
<gene>
    <name evidence="1 3" type="ORF">P152DRAFT_461441</name>
</gene>
<sequence>MYAGFGRRPILRFSPASWSHPSFADGDPDWVLKWWKANAPDFPCMAQAVRD</sequence>
<dbReference type="GeneID" id="54420697"/>